<dbReference type="Pfam" id="PF00163">
    <property type="entry name" value="Ribosomal_S4"/>
    <property type="match status" value="1"/>
</dbReference>
<evidence type="ECO:0000313" key="11">
    <source>
        <dbReference type="EMBL" id="HIQ78568.1"/>
    </source>
</evidence>
<dbReference type="AlphaFoldDB" id="A0A9D0ZDQ4"/>
<keyword evidence="5 7" id="KW-0687">Ribonucleoprotein</keyword>
<dbReference type="PANTHER" id="PTHR11831:SF4">
    <property type="entry name" value="SMALL RIBOSOMAL SUBUNIT PROTEIN US4M"/>
    <property type="match status" value="1"/>
</dbReference>
<evidence type="ECO:0000256" key="1">
    <source>
        <dbReference type="ARBA" id="ARBA00007465"/>
    </source>
</evidence>
<dbReference type="SUPFAM" id="SSF55174">
    <property type="entry name" value="Alpha-L RNA-binding motif"/>
    <property type="match status" value="1"/>
</dbReference>
<dbReference type="Pfam" id="PF01479">
    <property type="entry name" value="S4"/>
    <property type="match status" value="1"/>
</dbReference>
<name>A0A9D0ZDQ4_9FIRM</name>
<dbReference type="NCBIfam" id="NF003717">
    <property type="entry name" value="PRK05327.1"/>
    <property type="match status" value="1"/>
</dbReference>
<keyword evidence="3 7" id="KW-0694">RNA-binding</keyword>
<dbReference type="GO" id="GO:0015935">
    <property type="term" value="C:small ribosomal subunit"/>
    <property type="evidence" value="ECO:0007669"/>
    <property type="project" value="InterPro"/>
</dbReference>
<reference evidence="11" key="2">
    <citation type="journal article" date="2021" name="PeerJ">
        <title>Extensive microbial diversity within the chicken gut microbiome revealed by metagenomics and culture.</title>
        <authorList>
            <person name="Gilroy R."/>
            <person name="Ravi A."/>
            <person name="Getino M."/>
            <person name="Pursley I."/>
            <person name="Horton D.L."/>
            <person name="Alikhan N.F."/>
            <person name="Baker D."/>
            <person name="Gharbi K."/>
            <person name="Hall N."/>
            <person name="Watson M."/>
            <person name="Adriaenssens E.M."/>
            <person name="Foster-Nyarko E."/>
            <person name="Jarju S."/>
            <person name="Secka A."/>
            <person name="Antonio M."/>
            <person name="Oren A."/>
            <person name="Chaudhuri R.R."/>
            <person name="La Ragione R."/>
            <person name="Hildebrand F."/>
            <person name="Pallen M.J."/>
        </authorList>
    </citation>
    <scope>NUCLEOTIDE SEQUENCE</scope>
    <source>
        <strain evidence="11">ChiBcolR7-354</strain>
    </source>
</reference>
<evidence type="ECO:0000256" key="4">
    <source>
        <dbReference type="ARBA" id="ARBA00022980"/>
    </source>
</evidence>
<evidence type="ECO:0000256" key="2">
    <source>
        <dbReference type="ARBA" id="ARBA00022730"/>
    </source>
</evidence>
<dbReference type="InterPro" id="IPR018079">
    <property type="entry name" value="Ribosomal_uS4_CS"/>
</dbReference>
<dbReference type="FunFam" id="3.10.290.10:FF:000001">
    <property type="entry name" value="30S ribosomal protein S4"/>
    <property type="match status" value="1"/>
</dbReference>
<comment type="function">
    <text evidence="7">One of the primary rRNA binding proteins, it binds directly to 16S rRNA where it nucleates assembly of the body of the 30S subunit.</text>
</comment>
<gene>
    <name evidence="7 11" type="primary">rpsD</name>
    <name evidence="11" type="ORF">IAB77_04850</name>
</gene>
<evidence type="ECO:0000256" key="3">
    <source>
        <dbReference type="ARBA" id="ARBA00022884"/>
    </source>
</evidence>
<dbReference type="CDD" id="cd00165">
    <property type="entry name" value="S4"/>
    <property type="match status" value="1"/>
</dbReference>
<comment type="similarity">
    <text evidence="1 7 8">Belongs to the universal ribosomal protein uS4 family.</text>
</comment>
<evidence type="ECO:0000256" key="5">
    <source>
        <dbReference type="ARBA" id="ARBA00023274"/>
    </source>
</evidence>
<feature type="domain" description="RNA-binding S4" evidence="9">
    <location>
        <begin position="90"/>
        <end position="150"/>
    </location>
</feature>
<dbReference type="Gene3D" id="3.10.290.10">
    <property type="entry name" value="RNA-binding S4 domain"/>
    <property type="match status" value="1"/>
</dbReference>
<dbReference type="PANTHER" id="PTHR11831">
    <property type="entry name" value="30S 40S RIBOSOMAL PROTEIN"/>
    <property type="match status" value="1"/>
</dbReference>
<dbReference type="NCBIfam" id="TIGR01017">
    <property type="entry name" value="rpsD_bact"/>
    <property type="match status" value="1"/>
</dbReference>
<evidence type="ECO:0000313" key="12">
    <source>
        <dbReference type="Proteomes" id="UP000824262"/>
    </source>
</evidence>
<dbReference type="GO" id="GO:0019843">
    <property type="term" value="F:rRNA binding"/>
    <property type="evidence" value="ECO:0007669"/>
    <property type="project" value="UniProtKB-UniRule"/>
</dbReference>
<evidence type="ECO:0000259" key="10">
    <source>
        <dbReference type="SMART" id="SM01390"/>
    </source>
</evidence>
<dbReference type="HAMAP" id="MF_01306_B">
    <property type="entry name" value="Ribosomal_uS4_B"/>
    <property type="match status" value="1"/>
</dbReference>
<dbReference type="Gene3D" id="1.10.1050.10">
    <property type="entry name" value="Ribosomal Protein S4 Delta 41, Chain A, domain 1"/>
    <property type="match status" value="1"/>
</dbReference>
<dbReference type="InterPro" id="IPR005709">
    <property type="entry name" value="Ribosomal_uS4_bac-type"/>
</dbReference>
<sequence length="200" mass="23013">MAKNMQPIAKRCRALGISPASMGYYKKDTEKRKPGGQMRKKKSEYATQLQEKQKVKFVYGIMEKQFHSYYEKAARMPGKTGDNLLVLIERRLDNVIFRLGFAATRREARQLVNHGHFTVNGRRVNIPSFQVKPGMVIAPKESSRNLEKIKANVEANSFRQAPRWLEYDAANMIAKVVAVPTREDIDMPIEEHLIVELYSK</sequence>
<dbReference type="SMART" id="SM00363">
    <property type="entry name" value="S4"/>
    <property type="match status" value="1"/>
</dbReference>
<comment type="subunit">
    <text evidence="7">Part of the 30S ribosomal subunit. Contacts protein S5. The interaction surface between S4 and S5 is involved in control of translational fidelity.</text>
</comment>
<reference evidence="11" key="1">
    <citation type="submission" date="2020-10" db="EMBL/GenBank/DDBJ databases">
        <authorList>
            <person name="Gilroy R."/>
        </authorList>
    </citation>
    <scope>NUCLEOTIDE SEQUENCE</scope>
    <source>
        <strain evidence="11">ChiBcolR7-354</strain>
    </source>
</reference>
<keyword evidence="4 7" id="KW-0689">Ribosomal protein</keyword>
<dbReference type="PROSITE" id="PS50889">
    <property type="entry name" value="S4"/>
    <property type="match status" value="1"/>
</dbReference>
<dbReference type="InterPro" id="IPR002942">
    <property type="entry name" value="S4_RNA-bd"/>
</dbReference>
<dbReference type="InterPro" id="IPR001912">
    <property type="entry name" value="Ribosomal_uS4_N"/>
</dbReference>
<dbReference type="InterPro" id="IPR036986">
    <property type="entry name" value="S4_RNA-bd_sf"/>
</dbReference>
<evidence type="ECO:0000256" key="6">
    <source>
        <dbReference type="ARBA" id="ARBA00035254"/>
    </source>
</evidence>
<feature type="domain" description="Small ribosomal subunit protein uS4 N-terminal" evidence="10">
    <location>
        <begin position="3"/>
        <end position="89"/>
    </location>
</feature>
<dbReference type="Proteomes" id="UP000824262">
    <property type="component" value="Unassembled WGS sequence"/>
</dbReference>
<organism evidence="11 12">
    <name type="scientific">Candidatus Scatomorpha intestinavium</name>
    <dbReference type="NCBI Taxonomy" id="2840922"/>
    <lineage>
        <taxon>Bacteria</taxon>
        <taxon>Bacillati</taxon>
        <taxon>Bacillota</taxon>
        <taxon>Clostridia</taxon>
        <taxon>Eubacteriales</taxon>
        <taxon>Candidatus Scatomorpha</taxon>
    </lineage>
</organism>
<dbReference type="GO" id="GO:0003735">
    <property type="term" value="F:structural constituent of ribosome"/>
    <property type="evidence" value="ECO:0007669"/>
    <property type="project" value="InterPro"/>
</dbReference>
<protein>
    <recommendedName>
        <fullName evidence="6 7">Small ribosomal subunit protein uS4</fullName>
    </recommendedName>
</protein>
<evidence type="ECO:0000256" key="7">
    <source>
        <dbReference type="HAMAP-Rule" id="MF_01306"/>
    </source>
</evidence>
<proteinExistence type="inferred from homology"/>
<evidence type="ECO:0000259" key="9">
    <source>
        <dbReference type="SMART" id="SM00363"/>
    </source>
</evidence>
<dbReference type="GO" id="GO:0042274">
    <property type="term" value="P:ribosomal small subunit biogenesis"/>
    <property type="evidence" value="ECO:0007669"/>
    <property type="project" value="TreeGrafter"/>
</dbReference>
<dbReference type="InterPro" id="IPR022801">
    <property type="entry name" value="Ribosomal_uS4"/>
</dbReference>
<dbReference type="EMBL" id="DVGA01000048">
    <property type="protein sequence ID" value="HIQ78568.1"/>
    <property type="molecule type" value="Genomic_DNA"/>
</dbReference>
<accession>A0A9D0ZDQ4</accession>
<comment type="function">
    <text evidence="7">With S5 and S12 plays an important role in translational accuracy.</text>
</comment>
<keyword evidence="2 7" id="KW-0699">rRNA-binding</keyword>
<dbReference type="GO" id="GO:0006412">
    <property type="term" value="P:translation"/>
    <property type="evidence" value="ECO:0007669"/>
    <property type="project" value="UniProtKB-UniRule"/>
</dbReference>
<comment type="caution">
    <text evidence="11">The sequence shown here is derived from an EMBL/GenBank/DDBJ whole genome shotgun (WGS) entry which is preliminary data.</text>
</comment>
<dbReference type="SMART" id="SM01390">
    <property type="entry name" value="Ribosomal_S4"/>
    <property type="match status" value="1"/>
</dbReference>
<evidence type="ECO:0000256" key="8">
    <source>
        <dbReference type="RuleBase" id="RU003699"/>
    </source>
</evidence>
<dbReference type="PROSITE" id="PS00632">
    <property type="entry name" value="RIBOSOMAL_S4"/>
    <property type="match status" value="1"/>
</dbReference>